<feature type="region of interest" description="Disordered" evidence="1">
    <location>
        <begin position="288"/>
        <end position="344"/>
    </location>
</feature>
<evidence type="ECO:0000313" key="6">
    <source>
        <dbReference type="Proteomes" id="UP001344447"/>
    </source>
</evidence>
<dbReference type="InterPro" id="IPR044634">
    <property type="entry name" value="Zuotin/DnaJC2"/>
</dbReference>
<feature type="region of interest" description="Disordered" evidence="1">
    <location>
        <begin position="534"/>
        <end position="578"/>
    </location>
</feature>
<dbReference type="PROSITE" id="PS51293">
    <property type="entry name" value="SANT"/>
    <property type="match status" value="1"/>
</dbReference>
<dbReference type="GO" id="GO:0051083">
    <property type="term" value="P:'de novo' cotranslational protein folding"/>
    <property type="evidence" value="ECO:0007669"/>
    <property type="project" value="InterPro"/>
</dbReference>
<feature type="domain" description="Myb-like" evidence="3">
    <location>
        <begin position="567"/>
        <end position="621"/>
    </location>
</feature>
<feature type="region of interest" description="Disordered" evidence="1">
    <location>
        <begin position="489"/>
        <end position="512"/>
    </location>
</feature>
<dbReference type="GO" id="GO:0043022">
    <property type="term" value="F:ribosome binding"/>
    <property type="evidence" value="ECO:0007669"/>
    <property type="project" value="InterPro"/>
</dbReference>
<dbReference type="InterPro" id="IPR017884">
    <property type="entry name" value="SANT_dom"/>
</dbReference>
<dbReference type="SUPFAM" id="SSF46689">
    <property type="entry name" value="Homeodomain-like"/>
    <property type="match status" value="2"/>
</dbReference>
<organism evidence="5 6">
    <name type="scientific">Dictyostelium firmibasis</name>
    <dbReference type="NCBI Taxonomy" id="79012"/>
    <lineage>
        <taxon>Eukaryota</taxon>
        <taxon>Amoebozoa</taxon>
        <taxon>Evosea</taxon>
        <taxon>Eumycetozoa</taxon>
        <taxon>Dictyostelia</taxon>
        <taxon>Dictyosteliales</taxon>
        <taxon>Dictyosteliaceae</taxon>
        <taxon>Dictyostelium</taxon>
    </lineage>
</organism>
<dbReference type="GO" id="GO:0006450">
    <property type="term" value="P:regulation of translational fidelity"/>
    <property type="evidence" value="ECO:0007669"/>
    <property type="project" value="InterPro"/>
</dbReference>
<reference evidence="5 6" key="1">
    <citation type="submission" date="2023-11" db="EMBL/GenBank/DDBJ databases">
        <title>Dfirmibasis_genome.</title>
        <authorList>
            <person name="Edelbroek B."/>
            <person name="Kjellin J."/>
            <person name="Jerlstrom-Hultqvist J."/>
            <person name="Soderbom F."/>
        </authorList>
    </citation>
    <scope>NUCLEOTIDE SEQUENCE [LARGE SCALE GENOMIC DNA]</scope>
    <source>
        <strain evidence="5 6">TNS-C-14</strain>
    </source>
</reference>
<evidence type="ECO:0000259" key="4">
    <source>
        <dbReference type="PROSITE" id="PS51293"/>
    </source>
</evidence>
<feature type="region of interest" description="Disordered" evidence="1">
    <location>
        <begin position="247"/>
        <end position="266"/>
    </location>
</feature>
<dbReference type="InterPro" id="IPR001005">
    <property type="entry name" value="SANT/Myb"/>
</dbReference>
<dbReference type="CDD" id="cd00167">
    <property type="entry name" value="SANT"/>
    <property type="match status" value="2"/>
</dbReference>
<feature type="domain" description="J" evidence="2">
    <location>
        <begin position="103"/>
        <end position="171"/>
    </location>
</feature>
<comment type="caution">
    <text evidence="5">The sequence shown here is derived from an EMBL/GenBank/DDBJ whole genome shotgun (WGS) entry which is preliminary data.</text>
</comment>
<dbReference type="AlphaFoldDB" id="A0AAN7U1M4"/>
<dbReference type="InterPro" id="IPR009057">
    <property type="entry name" value="Homeodomain-like_sf"/>
</dbReference>
<dbReference type="Gene3D" id="1.10.287.110">
    <property type="entry name" value="DnaJ domain"/>
    <property type="match status" value="1"/>
</dbReference>
<dbReference type="Pfam" id="PF21884">
    <property type="entry name" value="ZUO1-like_ZHD"/>
    <property type="match status" value="1"/>
</dbReference>
<dbReference type="InterPro" id="IPR018253">
    <property type="entry name" value="DnaJ_domain_CS"/>
</dbReference>
<dbReference type="EMBL" id="JAVFKY010000001">
    <property type="protein sequence ID" value="KAK5583217.1"/>
    <property type="molecule type" value="Genomic_DNA"/>
</dbReference>
<dbReference type="GO" id="GO:0030544">
    <property type="term" value="F:Hsp70 protein binding"/>
    <property type="evidence" value="ECO:0007669"/>
    <property type="project" value="InterPro"/>
</dbReference>
<dbReference type="InterPro" id="IPR054076">
    <property type="entry name" value="ZUO1-like_ZHD"/>
</dbReference>
<evidence type="ECO:0000256" key="1">
    <source>
        <dbReference type="SAM" id="MobiDB-lite"/>
    </source>
</evidence>
<feature type="domain" description="Myb-like" evidence="3">
    <location>
        <begin position="438"/>
        <end position="480"/>
    </location>
</feature>
<dbReference type="Pfam" id="PF00249">
    <property type="entry name" value="Myb_DNA-binding"/>
    <property type="match status" value="1"/>
</dbReference>
<dbReference type="PROSITE" id="PS50076">
    <property type="entry name" value="DNAJ_2"/>
    <property type="match status" value="1"/>
</dbReference>
<evidence type="ECO:0000259" key="3">
    <source>
        <dbReference type="PROSITE" id="PS50090"/>
    </source>
</evidence>
<dbReference type="SUPFAM" id="SSF46565">
    <property type="entry name" value="Chaperone J-domain"/>
    <property type="match status" value="1"/>
</dbReference>
<dbReference type="PROSITE" id="PS00636">
    <property type="entry name" value="DNAJ_1"/>
    <property type="match status" value="1"/>
</dbReference>
<evidence type="ECO:0008006" key="7">
    <source>
        <dbReference type="Google" id="ProtNLM"/>
    </source>
</evidence>
<evidence type="ECO:0000259" key="2">
    <source>
        <dbReference type="PROSITE" id="PS50076"/>
    </source>
</evidence>
<dbReference type="InterPro" id="IPR001623">
    <property type="entry name" value="DnaJ_domain"/>
</dbReference>
<dbReference type="Pfam" id="PF23082">
    <property type="entry name" value="Myb_DNA-binding_2"/>
    <property type="match status" value="1"/>
</dbReference>
<dbReference type="Pfam" id="PF00226">
    <property type="entry name" value="DnaJ"/>
    <property type="match status" value="1"/>
</dbReference>
<dbReference type="Gene3D" id="1.10.10.60">
    <property type="entry name" value="Homeodomain-like"/>
    <property type="match status" value="2"/>
</dbReference>
<evidence type="ECO:0000313" key="5">
    <source>
        <dbReference type="EMBL" id="KAK5583217.1"/>
    </source>
</evidence>
<dbReference type="Proteomes" id="UP001344447">
    <property type="component" value="Unassembled WGS sequence"/>
</dbReference>
<dbReference type="SMART" id="SM00717">
    <property type="entry name" value="SANT"/>
    <property type="match status" value="2"/>
</dbReference>
<dbReference type="SMART" id="SM00271">
    <property type="entry name" value="DnaJ"/>
    <property type="match status" value="1"/>
</dbReference>
<feature type="compositionally biased region" description="Low complexity" evidence="1">
    <location>
        <begin position="539"/>
        <end position="551"/>
    </location>
</feature>
<gene>
    <name evidence="5" type="ORF">RB653_004808</name>
</gene>
<dbReference type="GO" id="GO:0005829">
    <property type="term" value="C:cytosol"/>
    <property type="evidence" value="ECO:0007669"/>
    <property type="project" value="TreeGrafter"/>
</dbReference>
<dbReference type="PANTHER" id="PTHR43999">
    <property type="entry name" value="DNAJ HOMOLOG SUBFAMILY C MEMBER 2"/>
    <property type="match status" value="1"/>
</dbReference>
<dbReference type="CDD" id="cd06257">
    <property type="entry name" value="DnaJ"/>
    <property type="match status" value="1"/>
</dbReference>
<keyword evidence="6" id="KW-1185">Reference proteome</keyword>
<feature type="compositionally biased region" description="Polar residues" evidence="1">
    <location>
        <begin position="489"/>
        <end position="498"/>
    </location>
</feature>
<dbReference type="PROSITE" id="PS50090">
    <property type="entry name" value="MYB_LIKE"/>
    <property type="match status" value="2"/>
</dbReference>
<dbReference type="InterPro" id="IPR036869">
    <property type="entry name" value="J_dom_sf"/>
</dbReference>
<proteinExistence type="predicted"/>
<name>A0AAN7U1M4_9MYCE</name>
<sequence length="631" mass="72413">MSLVVSLSSPTAEEWKVDSAREVHYTNGSLGWNECNRSIEPIGKEFELVWTKVQKGGVEIIGLVTADSEEKKQDSNDDDNIDELKENYKTNHKEWTKTGKDVDHYKIMGLENLRWKATDNDIKLAYKKMILVVHPDKNQDLGGNDEAFKALVKSNNILSDIKKRRAYDSTDPFDDDIPTADEEGDFFENFEPVFESNSRWSNIQPVPKLGDMNTPYDKVVKFYNFWWSFKSWRDFTFEDDHDLDNADSREEKRWMERENEKKRVKQRKIEASRIQDLANIAYKKDPRIQKKLKEEDEKKNAHKNAKNEAKRKAQEEKEAAEKAEKERVEAEEKKKKEEAEEKKRIKAEQTALLKKGKIQFRTICNSFQPPQKIEDVELVIATLDNLQLGDLTKEMETKANIADQKAVFLVQLNAIQEKQREAERLYQEQRKALLNNKKEAKPERPWTEEELHQLAKAIQKFPPGVTKRWESVAACISTRSLKDVIAKAKSSQPTQQQAFAKPEAAPSGSDYDKLKAKVGNMEIKSELSSKVDLGQYPVGTTSNGTESTTTSAPSTVDTAKPAAKKENTTTTTTEWSPEEQKLLEEALQKVDKNAEDRWDQIATRIGTKSKKDCVARFKYLATVVKNIQPAK</sequence>
<feature type="domain" description="SANT" evidence="4">
    <location>
        <begin position="570"/>
        <end position="625"/>
    </location>
</feature>
<protein>
    <recommendedName>
        <fullName evidence="7">DnaJ homolog subfamily C member 2</fullName>
    </recommendedName>
</protein>
<accession>A0AAN7U1M4</accession>
<dbReference type="PANTHER" id="PTHR43999:SF1">
    <property type="entry name" value="DNAJ HOMOLOG SUBFAMILY C MEMBER 2"/>
    <property type="match status" value="1"/>
</dbReference>